<dbReference type="GO" id="GO:0004519">
    <property type="term" value="F:endonuclease activity"/>
    <property type="evidence" value="ECO:0007669"/>
    <property type="project" value="InterPro"/>
</dbReference>
<dbReference type="EMBL" id="JAHLFV010000018">
    <property type="protein sequence ID" value="MBU3849094.1"/>
    <property type="molecule type" value="Genomic_DNA"/>
</dbReference>
<dbReference type="GO" id="GO:0003677">
    <property type="term" value="F:DNA binding"/>
    <property type="evidence" value="ECO:0007669"/>
    <property type="project" value="InterPro"/>
</dbReference>
<dbReference type="Gene3D" id="1.25.40.10">
    <property type="entry name" value="Tetratricopeptide repeat domain"/>
    <property type="match status" value="3"/>
</dbReference>
<dbReference type="PANTHER" id="PTHR12558:SF13">
    <property type="entry name" value="CELL DIVISION CYCLE PROTEIN 27 HOMOLOG"/>
    <property type="match status" value="1"/>
</dbReference>
<accession>A0A9E2NYI9</accession>
<evidence type="ECO:0000259" key="3">
    <source>
        <dbReference type="Pfam" id="PF04471"/>
    </source>
</evidence>
<protein>
    <submittedName>
        <fullName evidence="4">Tetratricopeptide repeat protein</fullName>
    </submittedName>
</protein>
<dbReference type="SMART" id="SM00028">
    <property type="entry name" value="TPR"/>
    <property type="match status" value="6"/>
</dbReference>
<dbReference type="SUPFAM" id="SSF48452">
    <property type="entry name" value="TPR-like"/>
    <property type="match status" value="2"/>
</dbReference>
<keyword evidence="2" id="KW-1133">Transmembrane helix</keyword>
<reference evidence="4" key="2">
    <citation type="submission" date="2021-04" db="EMBL/GenBank/DDBJ databases">
        <authorList>
            <person name="Gilroy R."/>
        </authorList>
    </citation>
    <scope>NUCLEOTIDE SEQUENCE</scope>
    <source>
        <strain evidence="4">Gambia15-2214</strain>
    </source>
</reference>
<feature type="repeat" description="TPR" evidence="1">
    <location>
        <begin position="238"/>
        <end position="271"/>
    </location>
</feature>
<dbReference type="Pfam" id="PF13432">
    <property type="entry name" value="TPR_16"/>
    <property type="match status" value="3"/>
</dbReference>
<comment type="caution">
    <text evidence="4">The sequence shown here is derived from an EMBL/GenBank/DDBJ whole genome shotgun (WGS) entry which is preliminary data.</text>
</comment>
<evidence type="ECO:0000256" key="1">
    <source>
        <dbReference type="PROSITE-ProRule" id="PRU00339"/>
    </source>
</evidence>
<organism evidence="4 5">
    <name type="scientific">Candidatus Treponema excrementipullorum</name>
    <dbReference type="NCBI Taxonomy" id="2838768"/>
    <lineage>
        <taxon>Bacteria</taxon>
        <taxon>Pseudomonadati</taxon>
        <taxon>Spirochaetota</taxon>
        <taxon>Spirochaetia</taxon>
        <taxon>Spirochaetales</taxon>
        <taxon>Treponemataceae</taxon>
        <taxon>Treponema</taxon>
    </lineage>
</organism>
<feature type="transmembrane region" description="Helical" evidence="2">
    <location>
        <begin position="6"/>
        <end position="24"/>
    </location>
</feature>
<keyword evidence="2" id="KW-0812">Transmembrane</keyword>
<evidence type="ECO:0000313" key="4">
    <source>
        <dbReference type="EMBL" id="MBU3849094.1"/>
    </source>
</evidence>
<dbReference type="AlphaFoldDB" id="A0A9E2NYI9"/>
<evidence type="ECO:0000256" key="2">
    <source>
        <dbReference type="SAM" id="Phobius"/>
    </source>
</evidence>
<feature type="repeat" description="TPR" evidence="1">
    <location>
        <begin position="170"/>
        <end position="203"/>
    </location>
</feature>
<name>A0A9E2NYI9_9SPIR</name>
<feature type="domain" description="Restriction endonuclease type IV Mrr" evidence="3">
    <location>
        <begin position="395"/>
        <end position="450"/>
    </location>
</feature>
<dbReference type="Pfam" id="PF13181">
    <property type="entry name" value="TPR_8"/>
    <property type="match status" value="1"/>
</dbReference>
<reference evidence="4" key="1">
    <citation type="journal article" date="2021" name="PeerJ">
        <title>Extensive microbial diversity within the chicken gut microbiome revealed by metagenomics and culture.</title>
        <authorList>
            <person name="Gilroy R."/>
            <person name="Ravi A."/>
            <person name="Getino M."/>
            <person name="Pursley I."/>
            <person name="Horton D.L."/>
            <person name="Alikhan N.F."/>
            <person name="Baker D."/>
            <person name="Gharbi K."/>
            <person name="Hall N."/>
            <person name="Watson M."/>
            <person name="Adriaenssens E.M."/>
            <person name="Foster-Nyarko E."/>
            <person name="Jarju S."/>
            <person name="Secka A."/>
            <person name="Antonio M."/>
            <person name="Oren A."/>
            <person name="Chaudhuri R.R."/>
            <person name="La Ragione R."/>
            <person name="Hildebrand F."/>
            <person name="Pallen M.J."/>
        </authorList>
    </citation>
    <scope>NUCLEOTIDE SEQUENCE</scope>
    <source>
        <strain evidence="4">Gambia15-2214</strain>
    </source>
</reference>
<evidence type="ECO:0000313" key="5">
    <source>
        <dbReference type="Proteomes" id="UP000823914"/>
    </source>
</evidence>
<dbReference type="InterPro" id="IPR011990">
    <property type="entry name" value="TPR-like_helical_dom_sf"/>
</dbReference>
<feature type="repeat" description="TPR" evidence="1">
    <location>
        <begin position="136"/>
        <end position="169"/>
    </location>
</feature>
<dbReference type="GO" id="GO:0009307">
    <property type="term" value="P:DNA restriction-modification system"/>
    <property type="evidence" value="ECO:0007669"/>
    <property type="project" value="InterPro"/>
</dbReference>
<feature type="repeat" description="TPR" evidence="1">
    <location>
        <begin position="204"/>
        <end position="236"/>
    </location>
</feature>
<dbReference type="PROSITE" id="PS50005">
    <property type="entry name" value="TPR"/>
    <property type="match status" value="4"/>
</dbReference>
<gene>
    <name evidence="4" type="ORF">IAA16_00840</name>
</gene>
<sequence length="455" mass="51837">MEAVQIIIIAFAAVAVASLAYFIIKSAITPKRVEGINKLLKQGKTAAAVKLAKTILSKNQRDFRAHYYLGKAYLADNKPELALMEYKIVEQNALFDFDIPEVEFRKQISELYMKFNHPTDALKEFLLLTKLEPRNAEHFYNAGKLFEQGNKTEQAMGFYQQAINLNKKHAKAHAALGMILYKTKQFADAKKEISLSISLNPNNFSSYFYLGKILKEAKDYPAAVDAFEKALRDPDFKQRALLERGSCYMAVDNPDKAFIEFDRAVRASKSDSSQETLYSRYFLAACYEKMHKIELAIEQWEKIYARNHSFLDVASKLSEYSDIQNNDSMKEYLVTATDKFIALCSQIATAGLGLSIQKVESTKFGCKMIATEAKSENWMNVRQQSFYVLFFREPDPLEDVTVRQIADEVKKQNYTKAFICASSGFSRSAIVFAENRPIELINKTKLEMLMEKAGI</sequence>
<dbReference type="PANTHER" id="PTHR12558">
    <property type="entry name" value="CELL DIVISION CYCLE 16,23,27"/>
    <property type="match status" value="1"/>
</dbReference>
<keyword evidence="1" id="KW-0802">TPR repeat</keyword>
<dbReference type="GO" id="GO:0051301">
    <property type="term" value="P:cell division"/>
    <property type="evidence" value="ECO:0007669"/>
    <property type="project" value="TreeGrafter"/>
</dbReference>
<dbReference type="InterPro" id="IPR007560">
    <property type="entry name" value="Restrct_endonuc_IV_Mrr"/>
</dbReference>
<dbReference type="Proteomes" id="UP000823914">
    <property type="component" value="Unassembled WGS sequence"/>
</dbReference>
<dbReference type="InterPro" id="IPR019734">
    <property type="entry name" value="TPR_rpt"/>
</dbReference>
<keyword evidence="2" id="KW-0472">Membrane</keyword>
<proteinExistence type="predicted"/>
<dbReference type="Pfam" id="PF04471">
    <property type="entry name" value="Mrr_cat"/>
    <property type="match status" value="1"/>
</dbReference>